<keyword evidence="2" id="KW-0813">Transport</keyword>
<dbReference type="PRINTS" id="PR00335">
    <property type="entry name" value="KUPTAKETRKA"/>
</dbReference>
<dbReference type="InterPro" id="IPR036721">
    <property type="entry name" value="RCK_C_sf"/>
</dbReference>
<evidence type="ECO:0000256" key="1">
    <source>
        <dbReference type="ARBA" id="ARBA00017378"/>
    </source>
</evidence>
<organism evidence="7 8">
    <name type="scientific">Acetobacterium fimetarium</name>
    <dbReference type="NCBI Taxonomy" id="52691"/>
    <lineage>
        <taxon>Bacteria</taxon>
        <taxon>Bacillati</taxon>
        <taxon>Bacillota</taxon>
        <taxon>Clostridia</taxon>
        <taxon>Eubacteriales</taxon>
        <taxon>Eubacteriaceae</taxon>
        <taxon>Acetobacterium</taxon>
    </lineage>
</organism>
<proteinExistence type="predicted"/>
<evidence type="ECO:0000259" key="6">
    <source>
        <dbReference type="PROSITE" id="PS51202"/>
    </source>
</evidence>
<dbReference type="PROSITE" id="PS51202">
    <property type="entry name" value="RCK_C"/>
    <property type="match status" value="1"/>
</dbReference>
<evidence type="ECO:0000256" key="2">
    <source>
        <dbReference type="ARBA" id="ARBA00022538"/>
    </source>
</evidence>
<gene>
    <name evidence="7" type="ORF">GH808_08670</name>
</gene>
<feature type="domain" description="RCK C-terminal" evidence="6">
    <location>
        <begin position="136"/>
        <end position="215"/>
    </location>
</feature>
<comment type="caution">
    <text evidence="7">The sequence shown here is derived from an EMBL/GenBank/DDBJ whole genome shotgun (WGS) entry which is preliminary data.</text>
</comment>
<dbReference type="Gene3D" id="3.40.50.720">
    <property type="entry name" value="NAD(P)-binding Rossmann-like Domain"/>
    <property type="match status" value="1"/>
</dbReference>
<keyword evidence="4" id="KW-0520">NAD</keyword>
<evidence type="ECO:0000313" key="7">
    <source>
        <dbReference type="EMBL" id="MBC3804505.1"/>
    </source>
</evidence>
<evidence type="ECO:0000259" key="5">
    <source>
        <dbReference type="PROSITE" id="PS51201"/>
    </source>
</evidence>
<dbReference type="InterPro" id="IPR006037">
    <property type="entry name" value="RCK_C"/>
</dbReference>
<keyword evidence="2" id="KW-0633">Potassium transport</keyword>
<dbReference type="SUPFAM" id="SSF116726">
    <property type="entry name" value="TrkA C-terminal domain-like"/>
    <property type="match status" value="1"/>
</dbReference>
<dbReference type="EMBL" id="WJBC01000011">
    <property type="protein sequence ID" value="MBC3804505.1"/>
    <property type="molecule type" value="Genomic_DNA"/>
</dbReference>
<dbReference type="Pfam" id="PF02080">
    <property type="entry name" value="TrkA_C"/>
    <property type="match status" value="1"/>
</dbReference>
<dbReference type="Proteomes" id="UP000603234">
    <property type="component" value="Unassembled WGS sequence"/>
</dbReference>
<dbReference type="Pfam" id="PF02254">
    <property type="entry name" value="TrkA_N"/>
    <property type="match status" value="1"/>
</dbReference>
<evidence type="ECO:0000256" key="4">
    <source>
        <dbReference type="ARBA" id="ARBA00023027"/>
    </source>
</evidence>
<name>A0ABR6WVW6_9FIRM</name>
<dbReference type="InterPro" id="IPR006036">
    <property type="entry name" value="K_uptake_TrkA"/>
</dbReference>
<dbReference type="PANTHER" id="PTHR43833">
    <property type="entry name" value="POTASSIUM CHANNEL PROTEIN 2-RELATED-RELATED"/>
    <property type="match status" value="1"/>
</dbReference>
<feature type="domain" description="RCK N-terminal" evidence="5">
    <location>
        <begin position="1"/>
        <end position="120"/>
    </location>
</feature>
<reference evidence="7 8" key="1">
    <citation type="journal article" date="2020" name="mSystems">
        <title>Defining Genomic and Predicted Metabolic Features of the Acetobacterium Genus.</title>
        <authorList>
            <person name="Ross D.E."/>
            <person name="Marshall C.W."/>
            <person name="Gulliver D."/>
            <person name="May H.D."/>
            <person name="Norman R.S."/>
        </authorList>
    </citation>
    <scope>NUCLEOTIDE SEQUENCE [LARGE SCALE GENOMIC DNA]</scope>
    <source>
        <strain evidence="7 8">DSM 8238</strain>
    </source>
</reference>
<accession>A0ABR6WVW6</accession>
<dbReference type="InterPro" id="IPR050721">
    <property type="entry name" value="Trk_Ktr_HKT_K-transport"/>
</dbReference>
<dbReference type="PROSITE" id="PS51201">
    <property type="entry name" value="RCK_N"/>
    <property type="match status" value="1"/>
</dbReference>
<evidence type="ECO:0000313" key="8">
    <source>
        <dbReference type="Proteomes" id="UP000603234"/>
    </source>
</evidence>
<sequence length="216" mass="23223">MKIIIVGCGRIGSGLALMLSQEGHEITVIDQDPLTFKKLGAAFKGQTLAGLGFDRDVLAQARIKRTDALAAVTSNDEVNALTARVASEIFGVPRVVSALHEPRKAEIYSRLGLQIFDPMSWGIHRVADLLNFSPMNIAMSIGNGDVEVMEIEIPALLVGRKVSELMIPGEISVISISRGNKSILPASDTIFNNRDLVHIAVVASSSNRLKKLLGLV</sequence>
<protein>
    <recommendedName>
        <fullName evidence="1">Trk system potassium uptake protein TrkA</fullName>
    </recommendedName>
</protein>
<dbReference type="Gene3D" id="3.30.70.1450">
    <property type="entry name" value="Regulator of K+ conductance, C-terminal domain"/>
    <property type="match status" value="1"/>
</dbReference>
<dbReference type="SUPFAM" id="SSF51735">
    <property type="entry name" value="NAD(P)-binding Rossmann-fold domains"/>
    <property type="match status" value="1"/>
</dbReference>
<keyword evidence="8" id="KW-1185">Reference proteome</keyword>
<dbReference type="PANTHER" id="PTHR43833:SF8">
    <property type="entry name" value="TRK SYSTEM POTASSIUM UPTAKE PROTEIN TRKA"/>
    <property type="match status" value="1"/>
</dbReference>
<dbReference type="InterPro" id="IPR036291">
    <property type="entry name" value="NAD(P)-bd_dom_sf"/>
</dbReference>
<keyword evidence="3" id="KW-0630">Potassium</keyword>
<dbReference type="InterPro" id="IPR003148">
    <property type="entry name" value="RCK_N"/>
</dbReference>
<dbReference type="RefSeq" id="WP_186842392.1">
    <property type="nucleotide sequence ID" value="NZ_WJBC01000011.1"/>
</dbReference>
<evidence type="ECO:0000256" key="3">
    <source>
        <dbReference type="ARBA" id="ARBA00022958"/>
    </source>
</evidence>
<keyword evidence="2" id="KW-0406">Ion transport</keyword>